<proteinExistence type="predicted"/>
<evidence type="ECO:0000256" key="1">
    <source>
        <dbReference type="SAM" id="MobiDB-lite"/>
    </source>
</evidence>
<feature type="compositionally biased region" description="Basic and acidic residues" evidence="1">
    <location>
        <begin position="75"/>
        <end position="92"/>
    </location>
</feature>
<evidence type="ECO:0000313" key="3">
    <source>
        <dbReference type="EMBL" id="WWC63861.1"/>
    </source>
</evidence>
<dbReference type="VEuPathDB" id="FungiDB:I303_08276"/>
<dbReference type="Proteomes" id="UP000078595">
    <property type="component" value="Chromosome 8"/>
</dbReference>
<dbReference type="RefSeq" id="XP_018259348.1">
    <property type="nucleotide sequence ID" value="XM_018411536.1"/>
</dbReference>
<reference evidence="3" key="2">
    <citation type="submission" date="2013-07" db="EMBL/GenBank/DDBJ databases">
        <authorList>
            <consortium name="The Broad Institute Genome Sequencing Platform"/>
            <person name="Cuomo C."/>
            <person name="Litvintseva A."/>
            <person name="Chen Y."/>
            <person name="Heitman J."/>
            <person name="Sun S."/>
            <person name="Springer D."/>
            <person name="Dromer F."/>
            <person name="Young S.K."/>
            <person name="Zeng Q."/>
            <person name="Gargeya S."/>
            <person name="Fitzgerald M."/>
            <person name="Abouelleil A."/>
            <person name="Alvarado L."/>
            <person name="Berlin A.M."/>
            <person name="Chapman S.B."/>
            <person name="Dewar J."/>
            <person name="Goldberg J."/>
            <person name="Griggs A."/>
            <person name="Gujja S."/>
            <person name="Hansen M."/>
            <person name="Howarth C."/>
            <person name="Imamovic A."/>
            <person name="Larimer J."/>
            <person name="McCowan C."/>
            <person name="Murphy C."/>
            <person name="Pearson M."/>
            <person name="Priest M."/>
            <person name="Roberts A."/>
            <person name="Saif S."/>
            <person name="Shea T."/>
            <person name="Sykes S."/>
            <person name="Wortman J."/>
            <person name="Nusbaum C."/>
            <person name="Birren B."/>
        </authorList>
    </citation>
    <scope>NUCLEOTIDE SEQUENCE</scope>
    <source>
        <strain evidence="3">CBS 10117</strain>
    </source>
</reference>
<feature type="compositionally biased region" description="Polar residues" evidence="1">
    <location>
        <begin position="40"/>
        <end position="73"/>
    </location>
</feature>
<sequence length="92" mass="9984">MGRDKTETNRNKQSKKDKMAEKKAKKAEQFDITHGKNKGQRSPNGKNANGHATGNGKITNSNGHANSLSNVNGNGHERDGTSGEEDEKSKHL</sequence>
<evidence type="ECO:0000313" key="2">
    <source>
        <dbReference type="EMBL" id="OBR81506.1"/>
    </source>
</evidence>
<keyword evidence="4" id="KW-1185">Reference proteome</keyword>
<reference evidence="3" key="3">
    <citation type="submission" date="2024-02" db="EMBL/GenBank/DDBJ databases">
        <title>Comparative genomics of Cryptococcus and Kwoniella reveals pathogenesis evolution and contrasting modes of karyotype evolution via chromosome fusion or intercentromeric recombination.</title>
        <authorList>
            <person name="Coelho M.A."/>
            <person name="David-Palma M."/>
            <person name="Shea T."/>
            <person name="Bowers K."/>
            <person name="McGinley-Smith S."/>
            <person name="Mohammad A.W."/>
            <person name="Gnirke A."/>
            <person name="Yurkov A.M."/>
            <person name="Nowrousian M."/>
            <person name="Sun S."/>
            <person name="Cuomo C.A."/>
            <person name="Heitman J."/>
        </authorList>
    </citation>
    <scope>NUCLEOTIDE SEQUENCE</scope>
    <source>
        <strain evidence="3">CBS 10117</strain>
    </source>
</reference>
<dbReference type="AlphaFoldDB" id="A0A1A5ZUM5"/>
<dbReference type="EMBL" id="KI894037">
    <property type="protein sequence ID" value="OBR81506.1"/>
    <property type="molecule type" value="Genomic_DNA"/>
</dbReference>
<protein>
    <submittedName>
        <fullName evidence="2">Uncharacterized protein</fullName>
    </submittedName>
</protein>
<dbReference type="KEGG" id="kdj:28971975"/>
<feature type="compositionally biased region" description="Basic and acidic residues" evidence="1">
    <location>
        <begin position="1"/>
        <end position="34"/>
    </location>
</feature>
<organism evidence="2">
    <name type="scientific">Kwoniella dejecticola CBS 10117</name>
    <dbReference type="NCBI Taxonomy" id="1296121"/>
    <lineage>
        <taxon>Eukaryota</taxon>
        <taxon>Fungi</taxon>
        <taxon>Dikarya</taxon>
        <taxon>Basidiomycota</taxon>
        <taxon>Agaricomycotina</taxon>
        <taxon>Tremellomycetes</taxon>
        <taxon>Tremellales</taxon>
        <taxon>Cryptococcaceae</taxon>
        <taxon>Kwoniella</taxon>
    </lineage>
</organism>
<dbReference type="GeneID" id="28971975"/>
<reference evidence="2" key="1">
    <citation type="submission" date="2013-07" db="EMBL/GenBank/DDBJ databases">
        <title>The Genome Sequence of Cryptococcus dejecticola CBS10117.</title>
        <authorList>
            <consortium name="The Broad Institute Genome Sequencing Platform"/>
            <person name="Cuomo C."/>
            <person name="Litvintseva A."/>
            <person name="Chen Y."/>
            <person name="Heitman J."/>
            <person name="Sun S."/>
            <person name="Springer D."/>
            <person name="Dromer F."/>
            <person name="Young S.K."/>
            <person name="Zeng Q."/>
            <person name="Gargeya S."/>
            <person name="Fitzgerald M."/>
            <person name="Abouelleil A."/>
            <person name="Alvarado L."/>
            <person name="Berlin A.M."/>
            <person name="Chapman S.B."/>
            <person name="Dewar J."/>
            <person name="Goldberg J."/>
            <person name="Griggs A."/>
            <person name="Gujja S."/>
            <person name="Hansen M."/>
            <person name="Howarth C."/>
            <person name="Imamovic A."/>
            <person name="Larimer J."/>
            <person name="McCowan C."/>
            <person name="Murphy C."/>
            <person name="Pearson M."/>
            <person name="Priest M."/>
            <person name="Roberts A."/>
            <person name="Saif S."/>
            <person name="Shea T."/>
            <person name="Sykes S."/>
            <person name="Wortman J."/>
            <person name="Nusbaum C."/>
            <person name="Birren B."/>
        </authorList>
    </citation>
    <scope>NUCLEOTIDE SEQUENCE [LARGE SCALE GENOMIC DNA]</scope>
    <source>
        <strain evidence="2">CBS 10117</strain>
    </source>
</reference>
<name>A0A1A5ZUM5_9TREE</name>
<accession>A0A1A5ZUM5</accession>
<feature type="region of interest" description="Disordered" evidence="1">
    <location>
        <begin position="1"/>
        <end position="92"/>
    </location>
</feature>
<dbReference type="EMBL" id="CP144537">
    <property type="protein sequence ID" value="WWC63861.1"/>
    <property type="molecule type" value="Genomic_DNA"/>
</dbReference>
<evidence type="ECO:0000313" key="4">
    <source>
        <dbReference type="Proteomes" id="UP000078595"/>
    </source>
</evidence>
<gene>
    <name evidence="2" type="ORF">I303_08276</name>
    <name evidence="3" type="ORF">I303_106466</name>
</gene>